<dbReference type="EMBL" id="JBDFQZ010000001">
    <property type="protein sequence ID" value="KAK9756009.1"/>
    <property type="molecule type" value="Genomic_DNA"/>
</dbReference>
<comment type="caution">
    <text evidence="3">The sequence shown here is derived from an EMBL/GenBank/DDBJ whole genome shotgun (WGS) entry which is preliminary data.</text>
</comment>
<name>A0AAW1N637_SAPOF</name>
<evidence type="ECO:0000313" key="4">
    <source>
        <dbReference type="Proteomes" id="UP001443914"/>
    </source>
</evidence>
<keyword evidence="2" id="KW-0812">Transmembrane</keyword>
<keyword evidence="2" id="KW-1133">Transmembrane helix</keyword>
<feature type="compositionally biased region" description="Basic and acidic residues" evidence="1">
    <location>
        <begin position="95"/>
        <end position="106"/>
    </location>
</feature>
<sequence length="115" mass="12749">MGLKSRTKATTFFFGMSVIRVALACLAMNPLLKKDLILQQKSSRTISHELKKNAEENSSGPGLLLELIPIRAPRISASVTGRIREPQSSLLRLVPFERKEKSKSATEEEEPNKAS</sequence>
<reference evidence="3" key="1">
    <citation type="submission" date="2024-03" db="EMBL/GenBank/DDBJ databases">
        <title>WGS assembly of Saponaria officinalis var. Norfolk2.</title>
        <authorList>
            <person name="Jenkins J."/>
            <person name="Shu S."/>
            <person name="Grimwood J."/>
            <person name="Barry K."/>
            <person name="Goodstein D."/>
            <person name="Schmutz J."/>
            <person name="Leebens-Mack J."/>
            <person name="Osbourn A."/>
        </authorList>
    </citation>
    <scope>NUCLEOTIDE SEQUENCE [LARGE SCALE GENOMIC DNA]</scope>
    <source>
        <strain evidence="3">JIC</strain>
    </source>
</reference>
<feature type="transmembrane region" description="Helical" evidence="2">
    <location>
        <begin position="12"/>
        <end position="32"/>
    </location>
</feature>
<organism evidence="3 4">
    <name type="scientific">Saponaria officinalis</name>
    <name type="common">Common soapwort</name>
    <name type="synonym">Lychnis saponaria</name>
    <dbReference type="NCBI Taxonomy" id="3572"/>
    <lineage>
        <taxon>Eukaryota</taxon>
        <taxon>Viridiplantae</taxon>
        <taxon>Streptophyta</taxon>
        <taxon>Embryophyta</taxon>
        <taxon>Tracheophyta</taxon>
        <taxon>Spermatophyta</taxon>
        <taxon>Magnoliopsida</taxon>
        <taxon>eudicotyledons</taxon>
        <taxon>Gunneridae</taxon>
        <taxon>Pentapetalae</taxon>
        <taxon>Caryophyllales</taxon>
        <taxon>Caryophyllaceae</taxon>
        <taxon>Caryophylleae</taxon>
        <taxon>Saponaria</taxon>
    </lineage>
</organism>
<protein>
    <submittedName>
        <fullName evidence="3">Uncharacterized protein</fullName>
    </submittedName>
</protein>
<evidence type="ECO:0000256" key="2">
    <source>
        <dbReference type="SAM" id="Phobius"/>
    </source>
</evidence>
<keyword evidence="4" id="KW-1185">Reference proteome</keyword>
<proteinExistence type="predicted"/>
<dbReference type="Proteomes" id="UP001443914">
    <property type="component" value="Unassembled WGS sequence"/>
</dbReference>
<evidence type="ECO:0000256" key="1">
    <source>
        <dbReference type="SAM" id="MobiDB-lite"/>
    </source>
</evidence>
<accession>A0AAW1N637</accession>
<evidence type="ECO:0000313" key="3">
    <source>
        <dbReference type="EMBL" id="KAK9756009.1"/>
    </source>
</evidence>
<dbReference type="AlphaFoldDB" id="A0AAW1N637"/>
<gene>
    <name evidence="3" type="ORF">RND81_01G066700</name>
</gene>
<feature type="region of interest" description="Disordered" evidence="1">
    <location>
        <begin position="94"/>
        <end position="115"/>
    </location>
</feature>
<keyword evidence="2" id="KW-0472">Membrane</keyword>